<dbReference type="PANTHER" id="PTHR43542">
    <property type="entry name" value="METHYLTRANSFERASE"/>
    <property type="match status" value="1"/>
</dbReference>
<dbReference type="RefSeq" id="WP_008516991.1">
    <property type="nucleotide sequence ID" value="NZ_ACJM01000009.1"/>
</dbReference>
<dbReference type="EMBL" id="ACJM01000009">
    <property type="protein sequence ID" value="EEG77202.1"/>
    <property type="molecule type" value="Genomic_DNA"/>
</dbReference>
<evidence type="ECO:0000313" key="4">
    <source>
        <dbReference type="Proteomes" id="UP000006443"/>
    </source>
</evidence>
<keyword evidence="4" id="KW-1185">Reference proteome</keyword>
<dbReference type="NCBIfam" id="TIGR00095">
    <property type="entry name" value="16S rRNA (guanine(966)-N(2))-methyltransferase RsmD"/>
    <property type="match status" value="1"/>
</dbReference>
<dbReference type="GO" id="GO:0008168">
    <property type="term" value="F:methyltransferase activity"/>
    <property type="evidence" value="ECO:0007669"/>
    <property type="project" value="UniProtKB-KW"/>
</dbReference>
<dbReference type="Gene3D" id="3.40.50.150">
    <property type="entry name" value="Vaccinia Virus protein VP39"/>
    <property type="match status" value="1"/>
</dbReference>
<protein>
    <submittedName>
        <fullName evidence="3">Methyltransferase</fullName>
    </submittedName>
</protein>
<dbReference type="GO" id="GO:0031167">
    <property type="term" value="P:rRNA methylation"/>
    <property type="evidence" value="ECO:0007669"/>
    <property type="project" value="InterPro"/>
</dbReference>
<dbReference type="PIRSF" id="PIRSF004553">
    <property type="entry name" value="CHP00095"/>
    <property type="match status" value="1"/>
</dbReference>
<keyword evidence="1 3" id="KW-0489">Methyltransferase</keyword>
<dbReference type="InterPro" id="IPR004398">
    <property type="entry name" value="RNA_MeTrfase_RsmD"/>
</dbReference>
<evidence type="ECO:0000256" key="2">
    <source>
        <dbReference type="ARBA" id="ARBA00022679"/>
    </source>
</evidence>
<dbReference type="InterPro" id="IPR029063">
    <property type="entry name" value="SAM-dependent_MTases_sf"/>
</dbReference>
<dbReference type="OrthoDB" id="9803017at2"/>
<dbReference type="AlphaFoldDB" id="C0GHJ6"/>
<organism evidence="3 4">
    <name type="scientific">Dethiobacter alkaliphilus AHT 1</name>
    <dbReference type="NCBI Taxonomy" id="555088"/>
    <lineage>
        <taxon>Bacteria</taxon>
        <taxon>Bacillati</taxon>
        <taxon>Bacillota</taxon>
        <taxon>Dethiobacteria</taxon>
        <taxon>Dethiobacterales</taxon>
        <taxon>Dethiobacteraceae</taxon>
        <taxon>Dethiobacter</taxon>
    </lineage>
</organism>
<dbReference type="STRING" id="555088.DealDRAFT_1955"/>
<keyword evidence="2 3" id="KW-0808">Transferase</keyword>
<evidence type="ECO:0000256" key="1">
    <source>
        <dbReference type="ARBA" id="ARBA00022603"/>
    </source>
</evidence>
<name>C0GHJ6_DETAL</name>
<reference evidence="3 4" key="1">
    <citation type="submission" date="2009-02" db="EMBL/GenBank/DDBJ databases">
        <title>Sequencing of the draft genome and assembly of Dethiobacter alkaliphilus AHT 1.</title>
        <authorList>
            <consortium name="US DOE Joint Genome Institute (JGI-PGF)"/>
            <person name="Lucas S."/>
            <person name="Copeland A."/>
            <person name="Lapidus A."/>
            <person name="Glavina del Rio T."/>
            <person name="Dalin E."/>
            <person name="Tice H."/>
            <person name="Bruce D."/>
            <person name="Goodwin L."/>
            <person name="Pitluck S."/>
            <person name="Larimer F."/>
            <person name="Land M.L."/>
            <person name="Hauser L."/>
            <person name="Muyzer G."/>
        </authorList>
    </citation>
    <scope>NUCLEOTIDE SEQUENCE [LARGE SCALE GENOMIC DNA]</scope>
    <source>
        <strain evidence="3 4">AHT 1</strain>
    </source>
</reference>
<dbReference type="GO" id="GO:0003676">
    <property type="term" value="F:nucleic acid binding"/>
    <property type="evidence" value="ECO:0007669"/>
    <property type="project" value="InterPro"/>
</dbReference>
<dbReference type="InterPro" id="IPR002052">
    <property type="entry name" value="DNA_methylase_N6_adenine_CS"/>
</dbReference>
<dbReference type="Pfam" id="PF03602">
    <property type="entry name" value="Cons_hypoth95"/>
    <property type="match status" value="1"/>
</dbReference>
<gene>
    <name evidence="3" type="ORF">DealDRAFT_1955</name>
</gene>
<dbReference type="CDD" id="cd02440">
    <property type="entry name" value="AdoMet_MTases"/>
    <property type="match status" value="1"/>
</dbReference>
<comment type="caution">
    <text evidence="3">The sequence shown here is derived from an EMBL/GenBank/DDBJ whole genome shotgun (WGS) entry which is preliminary data.</text>
</comment>
<dbReference type="Proteomes" id="UP000006443">
    <property type="component" value="Unassembled WGS sequence"/>
</dbReference>
<proteinExistence type="predicted"/>
<dbReference type="PANTHER" id="PTHR43542:SF1">
    <property type="entry name" value="METHYLTRANSFERASE"/>
    <property type="match status" value="1"/>
</dbReference>
<accession>C0GHJ6</accession>
<dbReference type="eggNOG" id="COG0742">
    <property type="taxonomic scope" value="Bacteria"/>
</dbReference>
<evidence type="ECO:0000313" key="3">
    <source>
        <dbReference type="EMBL" id="EEG77202.1"/>
    </source>
</evidence>
<sequence length="198" mass="21706">MRVIAGCARGRTLKTRKGMDTRPTADRVKESLFNILTPYLSGAEMLDVFAGNGGVGIEALSRGADRCVFVEKNAQCAKIIKDNLILTGLADRGEILPRDALGALSLLQKRENRFNIIFLDPPYHSPELADVLRKIAQGCLLLPDGLLLVEHHSADFSWHDPAIWNISREKKYGDTTISFLSPAAAGGDVSMSQQEEDK</sequence>
<dbReference type="SUPFAM" id="SSF53335">
    <property type="entry name" value="S-adenosyl-L-methionine-dependent methyltransferases"/>
    <property type="match status" value="1"/>
</dbReference>
<dbReference type="PROSITE" id="PS00092">
    <property type="entry name" value="N6_MTASE"/>
    <property type="match status" value="1"/>
</dbReference>